<accession>A0A2G5F292</accession>
<dbReference type="FunFam" id="1.25.40.90:FF:000023">
    <property type="entry name" value="polyadenylation and cleavage factor homolog 4"/>
    <property type="match status" value="1"/>
</dbReference>
<keyword evidence="1" id="KW-0507">mRNA processing</keyword>
<dbReference type="GO" id="GO:0003729">
    <property type="term" value="F:mRNA binding"/>
    <property type="evidence" value="ECO:0007669"/>
    <property type="project" value="InterPro"/>
</dbReference>
<dbReference type="InterPro" id="IPR006569">
    <property type="entry name" value="CID_dom"/>
</dbReference>
<feature type="domain" description="CID" evidence="2">
    <location>
        <begin position="55"/>
        <end position="183"/>
    </location>
</feature>
<dbReference type="CDD" id="cd16982">
    <property type="entry name" value="CID_Pcf11"/>
    <property type="match status" value="1"/>
</dbReference>
<dbReference type="InterPro" id="IPR045154">
    <property type="entry name" value="PCF11-like"/>
</dbReference>
<reference evidence="3 4" key="1">
    <citation type="submission" date="2017-09" db="EMBL/GenBank/DDBJ databases">
        <title>WGS assembly of Aquilegia coerulea Goldsmith.</title>
        <authorList>
            <person name="Hodges S."/>
            <person name="Kramer E."/>
            <person name="Nordborg M."/>
            <person name="Tomkins J."/>
            <person name="Borevitz J."/>
            <person name="Derieg N."/>
            <person name="Yan J."/>
            <person name="Mihaltcheva S."/>
            <person name="Hayes R.D."/>
            <person name="Rokhsar D."/>
        </authorList>
    </citation>
    <scope>NUCLEOTIDE SEQUENCE [LARGE SCALE GENOMIC DNA]</scope>
    <source>
        <strain evidence="4">cv. Goldsmith</strain>
    </source>
</reference>
<dbReference type="Proteomes" id="UP000230069">
    <property type="component" value="Unassembled WGS sequence"/>
</dbReference>
<dbReference type="GO" id="GO:0006369">
    <property type="term" value="P:termination of RNA polymerase II transcription"/>
    <property type="evidence" value="ECO:0007669"/>
    <property type="project" value="InterPro"/>
</dbReference>
<dbReference type="InterPro" id="IPR013087">
    <property type="entry name" value="Znf_C2H2_type"/>
</dbReference>
<dbReference type="InterPro" id="IPR047415">
    <property type="entry name" value="Pcf11_CID"/>
</dbReference>
<evidence type="ECO:0000313" key="3">
    <source>
        <dbReference type="EMBL" id="PIA62133.1"/>
    </source>
</evidence>
<protein>
    <recommendedName>
        <fullName evidence="2">CID domain-containing protein</fullName>
    </recommendedName>
</protein>
<dbReference type="InParanoid" id="A0A2G5F292"/>
<dbReference type="InterPro" id="IPR057242">
    <property type="entry name" value="PCFS4-like"/>
</dbReference>
<dbReference type="Pfam" id="PF23228">
    <property type="entry name" value="zf_PCFS4"/>
    <property type="match status" value="1"/>
</dbReference>
<dbReference type="PROSITE" id="PS00028">
    <property type="entry name" value="ZINC_FINGER_C2H2_1"/>
    <property type="match status" value="1"/>
</dbReference>
<dbReference type="OrthoDB" id="2129491at2759"/>
<keyword evidence="4" id="KW-1185">Reference proteome</keyword>
<dbReference type="Gene3D" id="1.25.40.90">
    <property type="match status" value="1"/>
</dbReference>
<dbReference type="EMBL" id="KZ305019">
    <property type="protein sequence ID" value="PIA62133.1"/>
    <property type="molecule type" value="Genomic_DNA"/>
</dbReference>
<gene>
    <name evidence="3" type="ORF">AQUCO_00200259v1</name>
</gene>
<evidence type="ECO:0000256" key="1">
    <source>
        <dbReference type="ARBA" id="ARBA00022664"/>
    </source>
</evidence>
<organism evidence="3 4">
    <name type="scientific">Aquilegia coerulea</name>
    <name type="common">Rocky mountain columbine</name>
    <dbReference type="NCBI Taxonomy" id="218851"/>
    <lineage>
        <taxon>Eukaryota</taxon>
        <taxon>Viridiplantae</taxon>
        <taxon>Streptophyta</taxon>
        <taxon>Embryophyta</taxon>
        <taxon>Tracheophyta</taxon>
        <taxon>Spermatophyta</taxon>
        <taxon>Magnoliopsida</taxon>
        <taxon>Ranunculales</taxon>
        <taxon>Ranunculaceae</taxon>
        <taxon>Thalictroideae</taxon>
        <taxon>Aquilegia</taxon>
    </lineage>
</organism>
<evidence type="ECO:0000313" key="4">
    <source>
        <dbReference type="Proteomes" id="UP000230069"/>
    </source>
</evidence>
<sequence length="1003" mass="110737">MPNLKRGVDQFKEMPSETIQKPVSAPILDRFKALLKEKEEELRHLDEEDDVAVLSTEEIVRLYEVVLSELTFNSKPIITELTIIAGEQRAYAEGIADAICVRIIEAPIEQKLPSLYLLDSIVKNIGCEYVRYFASRLPEVFVEAYRQVDPNQHPAMRHLFGTWSVVFPSSVLRKIGVELQLSYLLNHQTSASMALRSSESPSPRPTHGIHVNPKYLEARRQYEHATVFNEVNDSKRILSSLQRYGQESSIGNREYDMDSAEIISQQVRLGAPGIAAHSSISGAQNHVSNHRLLRPSSPSRVRLLESLSTSDDGYTMGNSPRVVERNSPHSAFQYAPGKLNKRDVEWSDPWMKHSVNDTRPHVEISVKCEFDRQGPRALTDTYGNYGGQSIYNGKPLKIDQLDVNGIGDTASRRWQNSEEEEYVWEDMSPTLADRSRNNDLIPPNPTVKDTSTRAGFGRVAAVPLGPDYRKGYCPMQPQLPVADDTATFSEDGISFLNSGPGDMNTISRGGVGISNNAIQIRGSNCSQDSWNMQPQFSYSAQLYPKVNGNAPQMSFSSTGTDLLTGQRAHSVLDSTMPHSPPRTSQWPQVNVNVHPLLNFPQQNLIRGQFDLLDANKPLMNQGSKDTSSLQQQLYDVSKMKAGSSNKLLQLPNQLPGSTNLNNHSQGHVTSLHPQVLNSVTPGSAVRPVSVQALSPFLPQFLNHGYPLQGHGTSMSTLPSHRGPGVPSFSIPMYPNTPFHSQGAALPPLPSGPPPSSLHIPHNVGGIASHIPAGSGGLLDLVNSLMAQGVIPLTTPQSVQDSVGVEFNADILKVRHESCIKALYADLPRQCKTCGLRFKCQEEHSAHMDWHVTKNRISRNRKQKPSRKWFVSTSLWLSGAETVGTDAAPGFVPNETVIEKKDDEVMAVPADENQSACALCGEPFEDFYSDETDEWMYKGAVYLNAPNGSTAGMDRSQLGSIVHAKCRSESTEDSSHAFGLNVGVWLLIYLTSKYSFSVSYFFSL</sequence>
<dbReference type="PROSITE" id="PS51391">
    <property type="entry name" value="CID"/>
    <property type="match status" value="1"/>
</dbReference>
<dbReference type="FunCoup" id="A0A2G5F292">
    <property type="interactions" value="2082"/>
</dbReference>
<dbReference type="PANTHER" id="PTHR15921:SF12">
    <property type="entry name" value="POLYADENYLATION AND CLEAVAGE FACTOR HOMOLOG 4"/>
    <property type="match status" value="1"/>
</dbReference>
<dbReference type="GO" id="GO:0000993">
    <property type="term" value="F:RNA polymerase II complex binding"/>
    <property type="evidence" value="ECO:0007669"/>
    <property type="project" value="InterPro"/>
</dbReference>
<dbReference type="SUPFAM" id="SSF48464">
    <property type="entry name" value="ENTH/VHS domain"/>
    <property type="match status" value="1"/>
</dbReference>
<dbReference type="GO" id="GO:0005849">
    <property type="term" value="C:mRNA cleavage factor complex"/>
    <property type="evidence" value="ECO:0007669"/>
    <property type="project" value="TreeGrafter"/>
</dbReference>
<dbReference type="PANTHER" id="PTHR15921">
    <property type="entry name" value="PRE-MRNA CLEAVAGE COMPLEX II"/>
    <property type="match status" value="1"/>
</dbReference>
<dbReference type="InterPro" id="IPR008942">
    <property type="entry name" value="ENTH_VHS"/>
</dbReference>
<name>A0A2G5F292_AQUCA</name>
<dbReference type="GO" id="GO:0031124">
    <property type="term" value="P:mRNA 3'-end processing"/>
    <property type="evidence" value="ECO:0007669"/>
    <property type="project" value="InterPro"/>
</dbReference>
<dbReference type="AlphaFoldDB" id="A0A2G5F292"/>
<dbReference type="STRING" id="218851.A0A2G5F292"/>
<dbReference type="SMART" id="SM00582">
    <property type="entry name" value="RPR"/>
    <property type="match status" value="1"/>
</dbReference>
<dbReference type="Pfam" id="PF04818">
    <property type="entry name" value="CID"/>
    <property type="match status" value="1"/>
</dbReference>
<dbReference type="GO" id="GO:0005737">
    <property type="term" value="C:cytoplasm"/>
    <property type="evidence" value="ECO:0007669"/>
    <property type="project" value="TreeGrafter"/>
</dbReference>
<evidence type="ECO:0000259" key="2">
    <source>
        <dbReference type="PROSITE" id="PS51391"/>
    </source>
</evidence>
<proteinExistence type="predicted"/>